<accession>A0A0F9U7W0</accession>
<name>A0A0F9U7W0_9ZZZZ</name>
<dbReference type="Pfam" id="PF11751">
    <property type="entry name" value="PorP_SprF"/>
    <property type="match status" value="1"/>
</dbReference>
<proteinExistence type="predicted"/>
<protein>
    <recommendedName>
        <fullName evidence="2">Type IX secretion system membrane protein PorP/SprF</fullName>
    </recommendedName>
</protein>
<dbReference type="EMBL" id="LAZR01000120">
    <property type="protein sequence ID" value="KKN89285.1"/>
    <property type="molecule type" value="Genomic_DNA"/>
</dbReference>
<evidence type="ECO:0008006" key="2">
    <source>
        <dbReference type="Google" id="ProtNLM"/>
    </source>
</evidence>
<dbReference type="AlphaFoldDB" id="A0A0F9U7W0"/>
<gene>
    <name evidence="1" type="ORF">LCGC14_0239420</name>
</gene>
<sequence length="292" mass="31822">MKQIISFLTLAALFITTGSLAQQDPHFTLYRYNMSIINPAYAGTEGTVDALLGVRSQWSGVQDGPETQTFNLNAPLGNNVGMGISVVNDKVFVLSETHLYADFSYRLQLSETLDLYAGLKAGGTFLNVNLSETRIMNDPLFTGDVSRFNPNVGVGLYLKAEKYYVTLSAPGVLANDRYEKDGADPVAASDDLAAFVGGGYYYNISDRLQLRPSVLGRFVSGAPLSIDLTGSLLLDDTFELGTNYRIDESVAVFTTIGLLDNAINFGYAYEFGTSSIGEYNNGTHELILKFRL</sequence>
<dbReference type="NCBIfam" id="TIGR03519">
    <property type="entry name" value="T9SS_PorP_fam"/>
    <property type="match status" value="1"/>
</dbReference>
<comment type="caution">
    <text evidence="1">The sequence shown here is derived from an EMBL/GenBank/DDBJ whole genome shotgun (WGS) entry which is preliminary data.</text>
</comment>
<dbReference type="InterPro" id="IPR019861">
    <property type="entry name" value="PorP/SprF_Bacteroidetes"/>
</dbReference>
<evidence type="ECO:0000313" key="1">
    <source>
        <dbReference type="EMBL" id="KKN89285.1"/>
    </source>
</evidence>
<organism evidence="1">
    <name type="scientific">marine sediment metagenome</name>
    <dbReference type="NCBI Taxonomy" id="412755"/>
    <lineage>
        <taxon>unclassified sequences</taxon>
        <taxon>metagenomes</taxon>
        <taxon>ecological metagenomes</taxon>
    </lineage>
</organism>
<reference evidence="1" key="1">
    <citation type="journal article" date="2015" name="Nature">
        <title>Complex archaea that bridge the gap between prokaryotes and eukaryotes.</title>
        <authorList>
            <person name="Spang A."/>
            <person name="Saw J.H."/>
            <person name="Jorgensen S.L."/>
            <person name="Zaremba-Niedzwiedzka K."/>
            <person name="Martijn J."/>
            <person name="Lind A.E."/>
            <person name="van Eijk R."/>
            <person name="Schleper C."/>
            <person name="Guy L."/>
            <person name="Ettema T.J."/>
        </authorList>
    </citation>
    <scope>NUCLEOTIDE SEQUENCE</scope>
</reference>